<dbReference type="GO" id="GO:0005874">
    <property type="term" value="C:microtubule"/>
    <property type="evidence" value="ECO:0007669"/>
    <property type="project" value="TreeGrafter"/>
</dbReference>
<dbReference type="GO" id="GO:0016559">
    <property type="term" value="P:peroxisome fission"/>
    <property type="evidence" value="ECO:0007669"/>
    <property type="project" value="TreeGrafter"/>
</dbReference>
<evidence type="ECO:0008006" key="7">
    <source>
        <dbReference type="Google" id="ProtNLM"/>
    </source>
</evidence>
<dbReference type="GO" id="GO:0048312">
    <property type="term" value="P:intracellular distribution of mitochondria"/>
    <property type="evidence" value="ECO:0007669"/>
    <property type="project" value="TreeGrafter"/>
</dbReference>
<dbReference type="InterPro" id="IPR030381">
    <property type="entry name" value="G_DYNAMIN_dom"/>
</dbReference>
<dbReference type="PRINTS" id="PR00195">
    <property type="entry name" value="DYNAMIN"/>
</dbReference>
<dbReference type="GO" id="GO:0016020">
    <property type="term" value="C:membrane"/>
    <property type="evidence" value="ECO:0007669"/>
    <property type="project" value="TreeGrafter"/>
</dbReference>
<comment type="caution">
    <text evidence="5">The sequence shown here is derived from an EMBL/GenBank/DDBJ whole genome shotgun (WGS) entry which is preliminary data.</text>
</comment>
<dbReference type="PANTHER" id="PTHR11566:SF215">
    <property type="entry name" value="DYNAMIN GTPASE"/>
    <property type="match status" value="1"/>
</dbReference>
<dbReference type="InterPro" id="IPR045063">
    <property type="entry name" value="Dynamin_N"/>
</dbReference>
<dbReference type="PANTHER" id="PTHR11566">
    <property type="entry name" value="DYNAMIN"/>
    <property type="match status" value="1"/>
</dbReference>
<dbReference type="GO" id="GO:0005739">
    <property type="term" value="C:mitochondrion"/>
    <property type="evidence" value="ECO:0007669"/>
    <property type="project" value="TreeGrafter"/>
</dbReference>
<dbReference type="AlphaFoldDB" id="A0A2G7FVJ2"/>
<evidence type="ECO:0000259" key="4">
    <source>
        <dbReference type="PROSITE" id="PS51718"/>
    </source>
</evidence>
<accession>A0A2G7FVJ2</accession>
<dbReference type="Pfam" id="PF00350">
    <property type="entry name" value="Dynamin_N"/>
    <property type="match status" value="1"/>
</dbReference>
<dbReference type="InterPro" id="IPR022812">
    <property type="entry name" value="Dynamin"/>
</dbReference>
<sequence>MTIKHEEGGSPVVLAEPALLEKIDKLFACNVGEHINLPQLVVVGDQSSGKSSVLEGLTKLTFPRNSGLCTRFATQIIFRRVASLTERRIFGSIISATKDTGNEKVSWSVSDIQVLDETTFSKMMSDVHAAMGLSTMPGDDLPSFSSDVLRLEIHGPTEDHLSVIDVPGIFKTTTPGLTTKSDIALVRDLVFNYMRNPRSIMLAVVPGNVDIATQEIIEMARELDPDGNRTLGIITKPDLVDEGAEDKILDLVEQKNDPQNLGWVVVRNLGQKELLDRSKDRDFEEERFHQSSPWNRLASENFGIKALRSPLQALLASNVRREFPLVRSEVSKRLKDCKKILEDLGEERGTVEQQRKYLLEIISRFNRLTQNALTTNYGTQNEFDEEPDLRLATKVAIRNAALSEDFAIHGHTFDFRSQEHENDMTRTTYSRVRSGLQVAEHIENDAECNQSQETLPSRKVHGCSDIEDILYDCVQIPKAAPRGIIPWIDYVYQSSRGFEIGTFNGSLLSSVLKKQTSKWPALAQGYISDVISMVHAFTSKALQICCGDCRVGRNILLFLIDGLTERYGDALSHTNFLLRIEREGTPMTLNHYLNDNLQKCRQERITAAAKKVSFTINEGNGMTSVVRISDLNQQHHMSNSRHTVQDIHDILESYYKVIRKRFIDNMCTQAADYYLVTGPAAPMNLFSSSWVHDLTSEQLEEIAGEEPSVRRKREGLQKKVKELEAGRKILL</sequence>
<protein>
    <recommendedName>
        <fullName evidence="7">Dynamin</fullName>
    </recommendedName>
</protein>
<feature type="domain" description="Dynamin-type G" evidence="4">
    <location>
        <begin position="34"/>
        <end position="324"/>
    </location>
</feature>
<dbReference type="CDD" id="cd08771">
    <property type="entry name" value="DLP_1"/>
    <property type="match status" value="1"/>
</dbReference>
<keyword evidence="2" id="KW-0342">GTP-binding</keyword>
<dbReference type="SMART" id="SM00053">
    <property type="entry name" value="DYNc"/>
    <property type="match status" value="1"/>
</dbReference>
<dbReference type="PROSITE" id="PS51388">
    <property type="entry name" value="GED"/>
    <property type="match status" value="1"/>
</dbReference>
<dbReference type="STRING" id="656916.A0A2G7FVJ2"/>
<dbReference type="FunFam" id="3.40.50.300:FF:001425">
    <property type="entry name" value="Dynamin GTPase, putative"/>
    <property type="match status" value="1"/>
</dbReference>
<evidence type="ECO:0000256" key="1">
    <source>
        <dbReference type="ARBA" id="ARBA00022741"/>
    </source>
</evidence>
<dbReference type="GO" id="GO:0000266">
    <property type="term" value="P:mitochondrial fission"/>
    <property type="evidence" value="ECO:0007669"/>
    <property type="project" value="TreeGrafter"/>
</dbReference>
<dbReference type="PROSITE" id="PS51718">
    <property type="entry name" value="G_DYNAMIN_2"/>
    <property type="match status" value="1"/>
</dbReference>
<dbReference type="InterPro" id="IPR001401">
    <property type="entry name" value="Dynamin_GTPase"/>
</dbReference>
<organism evidence="5 6">
    <name type="scientific">Aspergillus arachidicola</name>
    <dbReference type="NCBI Taxonomy" id="656916"/>
    <lineage>
        <taxon>Eukaryota</taxon>
        <taxon>Fungi</taxon>
        <taxon>Dikarya</taxon>
        <taxon>Ascomycota</taxon>
        <taxon>Pezizomycotina</taxon>
        <taxon>Eurotiomycetes</taxon>
        <taxon>Eurotiomycetidae</taxon>
        <taxon>Eurotiales</taxon>
        <taxon>Aspergillaceae</taxon>
        <taxon>Aspergillus</taxon>
        <taxon>Aspergillus subgen. Circumdati</taxon>
    </lineage>
</organism>
<dbReference type="GO" id="GO:0006897">
    <property type="term" value="P:endocytosis"/>
    <property type="evidence" value="ECO:0007669"/>
    <property type="project" value="TreeGrafter"/>
</dbReference>
<dbReference type="Pfam" id="PF01031">
    <property type="entry name" value="Dynamin_M"/>
    <property type="match status" value="1"/>
</dbReference>
<evidence type="ECO:0000256" key="2">
    <source>
        <dbReference type="ARBA" id="ARBA00023134"/>
    </source>
</evidence>
<evidence type="ECO:0000259" key="3">
    <source>
        <dbReference type="PROSITE" id="PS51388"/>
    </source>
</evidence>
<dbReference type="SUPFAM" id="SSF52540">
    <property type="entry name" value="P-loop containing nucleoside triphosphate hydrolases"/>
    <property type="match status" value="1"/>
</dbReference>
<dbReference type="InterPro" id="IPR000375">
    <property type="entry name" value="Dynamin_stalk"/>
</dbReference>
<dbReference type="EMBL" id="NEXV01000377">
    <property type="protein sequence ID" value="PIG84606.1"/>
    <property type="molecule type" value="Genomic_DNA"/>
</dbReference>
<keyword evidence="6" id="KW-1185">Reference proteome</keyword>
<dbReference type="InterPro" id="IPR020850">
    <property type="entry name" value="GED_dom"/>
</dbReference>
<dbReference type="Gene3D" id="3.40.50.300">
    <property type="entry name" value="P-loop containing nucleotide triphosphate hydrolases"/>
    <property type="match status" value="1"/>
</dbReference>
<gene>
    <name evidence="5" type="ORF">AARAC_010920</name>
</gene>
<feature type="domain" description="GED" evidence="3">
    <location>
        <begin position="644"/>
        <end position="731"/>
    </location>
</feature>
<evidence type="ECO:0000313" key="5">
    <source>
        <dbReference type="EMBL" id="PIG84606.1"/>
    </source>
</evidence>
<evidence type="ECO:0000313" key="6">
    <source>
        <dbReference type="Proteomes" id="UP000231358"/>
    </source>
</evidence>
<name>A0A2G7FVJ2_9EURO</name>
<dbReference type="InterPro" id="IPR027417">
    <property type="entry name" value="P-loop_NTPase"/>
</dbReference>
<dbReference type="Proteomes" id="UP000231358">
    <property type="component" value="Unassembled WGS sequence"/>
</dbReference>
<keyword evidence="1" id="KW-0547">Nucleotide-binding</keyword>
<proteinExistence type="predicted"/>
<dbReference type="GO" id="GO:0003924">
    <property type="term" value="F:GTPase activity"/>
    <property type="evidence" value="ECO:0007669"/>
    <property type="project" value="InterPro"/>
</dbReference>
<reference evidence="5 6" key="1">
    <citation type="submission" date="2017-05" db="EMBL/GenBank/DDBJ databases">
        <title>Genome sequence for an aflatoxigenic pathogen of Argentinian peanut, Aspergillus arachidicola.</title>
        <authorList>
            <person name="Moore G."/>
            <person name="Beltz S.B."/>
            <person name="Mack B.M."/>
        </authorList>
    </citation>
    <scope>NUCLEOTIDE SEQUENCE [LARGE SCALE GENOMIC DNA]</scope>
    <source>
        <strain evidence="5 6">CBS 117610</strain>
    </source>
</reference>
<dbReference type="GO" id="GO:0005525">
    <property type="term" value="F:GTP binding"/>
    <property type="evidence" value="ECO:0007669"/>
    <property type="project" value="InterPro"/>
</dbReference>
<dbReference type="GO" id="GO:0008017">
    <property type="term" value="F:microtubule binding"/>
    <property type="evidence" value="ECO:0007669"/>
    <property type="project" value="TreeGrafter"/>
</dbReference>